<dbReference type="PROSITE" id="PS01317">
    <property type="entry name" value="SSRP"/>
    <property type="match status" value="1"/>
</dbReference>
<protein>
    <recommendedName>
        <fullName evidence="3">SsrA-binding protein</fullName>
    </recommendedName>
    <alternativeName>
        <fullName evidence="3">Small protein B</fullName>
    </alternativeName>
</protein>
<dbReference type="NCBIfam" id="TIGR00086">
    <property type="entry name" value="smpB"/>
    <property type="match status" value="1"/>
</dbReference>
<dbReference type="InterPro" id="IPR023620">
    <property type="entry name" value="SmpB"/>
</dbReference>
<reference evidence="4 5" key="1">
    <citation type="journal article" date="2016" name="Nat. Commun.">
        <title>Thousands of microbial genomes shed light on interconnected biogeochemical processes in an aquifer system.</title>
        <authorList>
            <person name="Anantharaman K."/>
            <person name="Brown C.T."/>
            <person name="Hug L.A."/>
            <person name="Sharon I."/>
            <person name="Castelle C.J."/>
            <person name="Probst A.J."/>
            <person name="Thomas B.C."/>
            <person name="Singh A."/>
            <person name="Wilkins M.J."/>
            <person name="Karaoz U."/>
            <person name="Brodie E.L."/>
            <person name="Williams K.H."/>
            <person name="Hubbard S.S."/>
            <person name="Banfield J.F."/>
        </authorList>
    </citation>
    <scope>NUCLEOTIDE SEQUENCE [LARGE SCALE GENOMIC DNA]</scope>
</reference>
<dbReference type="GO" id="GO:0003723">
    <property type="term" value="F:RNA binding"/>
    <property type="evidence" value="ECO:0007669"/>
    <property type="project" value="UniProtKB-UniRule"/>
</dbReference>
<keyword evidence="1 3" id="KW-0963">Cytoplasm</keyword>
<dbReference type="Proteomes" id="UP000178429">
    <property type="component" value="Unassembled WGS sequence"/>
</dbReference>
<dbReference type="Pfam" id="PF01668">
    <property type="entry name" value="SmpB"/>
    <property type="match status" value="1"/>
</dbReference>
<dbReference type="InterPro" id="IPR000037">
    <property type="entry name" value="SsrA-bd_prot"/>
</dbReference>
<evidence type="ECO:0000313" key="5">
    <source>
        <dbReference type="Proteomes" id="UP000178429"/>
    </source>
</evidence>
<dbReference type="PANTHER" id="PTHR30308">
    <property type="entry name" value="TMRNA-BINDING COMPONENT OF TRANS-TRANSLATION TAGGING COMPLEX"/>
    <property type="match status" value="1"/>
</dbReference>
<dbReference type="EMBL" id="MGHL01000010">
    <property type="protein sequence ID" value="OGM69639.1"/>
    <property type="molecule type" value="Genomic_DNA"/>
</dbReference>
<dbReference type="SUPFAM" id="SSF74982">
    <property type="entry name" value="Small protein B (SmpB)"/>
    <property type="match status" value="1"/>
</dbReference>
<dbReference type="Gene3D" id="2.40.280.10">
    <property type="match status" value="1"/>
</dbReference>
<name>A0A1F8C1D9_9BACT</name>
<dbReference type="InterPro" id="IPR020081">
    <property type="entry name" value="SsrA-bd_prot_CS"/>
</dbReference>
<dbReference type="HAMAP" id="MF_00023">
    <property type="entry name" value="SmpB"/>
    <property type="match status" value="1"/>
</dbReference>
<sequence>MKVVNRRARFDYEFIERHEAGIVLTGAEVKAVRAKKVNISQAHARIINGEMYLINANFNGENIENPTRTKKLLLHRKEIESLETKIKAKKLTLVPVSLYTTRRLVKVEIALAKAKRKHEKREKIKKKDIEREIERELK</sequence>
<dbReference type="AlphaFoldDB" id="A0A1F8C1D9"/>
<dbReference type="CDD" id="cd09294">
    <property type="entry name" value="SmpB"/>
    <property type="match status" value="1"/>
</dbReference>
<comment type="function">
    <text evidence="3">Required for rescue of stalled ribosomes mediated by trans-translation. Binds to transfer-messenger RNA (tmRNA), required for stable association of tmRNA with ribosomes. tmRNA and SmpB together mimic tRNA shape, replacing the anticodon stem-loop with SmpB. tmRNA is encoded by the ssrA gene; the 2 termini fold to resemble tRNA(Ala) and it encodes a 'tag peptide', a short internal open reading frame. During trans-translation Ala-aminoacylated tmRNA acts like a tRNA, entering the A-site of stalled ribosomes, displacing the stalled mRNA. The ribosome then switches to translate the ORF on the tmRNA; the nascent peptide is terminated with the 'tag peptide' encoded by the tmRNA and targeted for degradation. The ribosome is freed to recommence translation, which seems to be the essential function of trans-translation.</text>
</comment>
<comment type="caution">
    <text evidence="4">The sequence shown here is derived from an EMBL/GenBank/DDBJ whole genome shotgun (WGS) entry which is preliminary data.</text>
</comment>
<keyword evidence="2 3" id="KW-0694">RNA-binding</keyword>
<dbReference type="PANTHER" id="PTHR30308:SF2">
    <property type="entry name" value="SSRA-BINDING PROTEIN"/>
    <property type="match status" value="1"/>
</dbReference>
<dbReference type="GO" id="GO:0005829">
    <property type="term" value="C:cytosol"/>
    <property type="evidence" value="ECO:0007669"/>
    <property type="project" value="TreeGrafter"/>
</dbReference>
<dbReference type="STRING" id="1802525.A2975_00800"/>
<organism evidence="4 5">
    <name type="scientific">Candidatus Woesebacteria bacterium RIFCSPLOWO2_01_FULL_44_14</name>
    <dbReference type="NCBI Taxonomy" id="1802525"/>
    <lineage>
        <taxon>Bacteria</taxon>
        <taxon>Candidatus Woeseibacteriota</taxon>
    </lineage>
</organism>
<dbReference type="GO" id="GO:0070930">
    <property type="term" value="P:trans-translation-dependent protein tagging"/>
    <property type="evidence" value="ECO:0007669"/>
    <property type="project" value="TreeGrafter"/>
</dbReference>
<dbReference type="GO" id="GO:0070929">
    <property type="term" value="P:trans-translation"/>
    <property type="evidence" value="ECO:0007669"/>
    <property type="project" value="UniProtKB-UniRule"/>
</dbReference>
<evidence type="ECO:0000256" key="3">
    <source>
        <dbReference type="HAMAP-Rule" id="MF_00023"/>
    </source>
</evidence>
<evidence type="ECO:0000256" key="1">
    <source>
        <dbReference type="ARBA" id="ARBA00022490"/>
    </source>
</evidence>
<accession>A0A1F8C1D9</accession>
<comment type="similarity">
    <text evidence="3">Belongs to the SmpB family.</text>
</comment>
<evidence type="ECO:0000313" key="4">
    <source>
        <dbReference type="EMBL" id="OGM69639.1"/>
    </source>
</evidence>
<dbReference type="NCBIfam" id="NF003843">
    <property type="entry name" value="PRK05422.1"/>
    <property type="match status" value="1"/>
</dbReference>
<evidence type="ECO:0000256" key="2">
    <source>
        <dbReference type="ARBA" id="ARBA00022884"/>
    </source>
</evidence>
<gene>
    <name evidence="3" type="primary">smpB</name>
    <name evidence="4" type="ORF">A2975_00800</name>
</gene>
<proteinExistence type="inferred from homology"/>
<comment type="subcellular location">
    <subcellularLocation>
        <location evidence="3">Cytoplasm</location>
    </subcellularLocation>
    <text evidence="3">The tmRNA-SmpB complex associates with stalled 70S ribosomes.</text>
</comment>